<sequence length="66" mass="7655">VAPRTGSSCTAQGKPLSSTNWAHLSPRCEDSEVGRRLLPMSETLRRRALLWIRCAWSIRFWRLQEE</sequence>
<comment type="caution">
    <text evidence="1">The sequence shown here is derived from an EMBL/GenBank/DDBJ whole genome shotgun (WGS) entry which is preliminary data.</text>
</comment>
<name>A0A813L6H9_POLGL</name>
<gene>
    <name evidence="1" type="ORF">PGLA2088_LOCUS42533</name>
</gene>
<evidence type="ECO:0000313" key="1">
    <source>
        <dbReference type="EMBL" id="CAE8722447.1"/>
    </source>
</evidence>
<organism evidence="1 2">
    <name type="scientific">Polarella glacialis</name>
    <name type="common">Dinoflagellate</name>
    <dbReference type="NCBI Taxonomy" id="89957"/>
    <lineage>
        <taxon>Eukaryota</taxon>
        <taxon>Sar</taxon>
        <taxon>Alveolata</taxon>
        <taxon>Dinophyceae</taxon>
        <taxon>Suessiales</taxon>
        <taxon>Suessiaceae</taxon>
        <taxon>Polarella</taxon>
    </lineage>
</organism>
<feature type="non-terminal residue" evidence="1">
    <location>
        <position position="1"/>
    </location>
</feature>
<dbReference type="AlphaFoldDB" id="A0A813L6H9"/>
<accession>A0A813L6H9</accession>
<dbReference type="EMBL" id="CAJNNW010034363">
    <property type="protein sequence ID" value="CAE8722447.1"/>
    <property type="molecule type" value="Genomic_DNA"/>
</dbReference>
<proteinExistence type="predicted"/>
<protein>
    <submittedName>
        <fullName evidence="1">Uncharacterized protein</fullName>
    </submittedName>
</protein>
<feature type="non-terminal residue" evidence="1">
    <location>
        <position position="66"/>
    </location>
</feature>
<dbReference type="Proteomes" id="UP000626109">
    <property type="component" value="Unassembled WGS sequence"/>
</dbReference>
<evidence type="ECO:0000313" key="2">
    <source>
        <dbReference type="Proteomes" id="UP000626109"/>
    </source>
</evidence>
<reference evidence="1" key="1">
    <citation type="submission" date="2021-02" db="EMBL/GenBank/DDBJ databases">
        <authorList>
            <person name="Dougan E. K."/>
            <person name="Rhodes N."/>
            <person name="Thang M."/>
            <person name="Chan C."/>
        </authorList>
    </citation>
    <scope>NUCLEOTIDE SEQUENCE</scope>
</reference>